<protein>
    <submittedName>
        <fullName evidence="3">Oidioi.mRNA.OKI2018_I69.chr2.g6133.t1.cds</fullName>
    </submittedName>
</protein>
<feature type="domain" description="Dynein heavy chain AAA 5 extension" evidence="2">
    <location>
        <begin position="384"/>
        <end position="533"/>
    </location>
</feature>
<feature type="domain" description="Dynein heavy chain hydrolytic ATP-binding dynein motor region" evidence="1">
    <location>
        <begin position="2"/>
        <end position="219"/>
    </location>
</feature>
<evidence type="ECO:0000313" key="3">
    <source>
        <dbReference type="EMBL" id="CAG5111862.1"/>
    </source>
</evidence>
<keyword evidence="4" id="KW-1185">Reference proteome</keyword>
<dbReference type="Pfam" id="PF12775">
    <property type="entry name" value="AAA_7"/>
    <property type="match status" value="1"/>
</dbReference>
<dbReference type="PANTHER" id="PTHR45703">
    <property type="entry name" value="DYNEIN HEAVY CHAIN"/>
    <property type="match status" value="1"/>
</dbReference>
<gene>
    <name evidence="3" type="ORF">OKIOD_LOCUS14898</name>
</gene>
<dbReference type="InterPro" id="IPR041466">
    <property type="entry name" value="Dynein_AAA5_ext"/>
</dbReference>
<dbReference type="InterPro" id="IPR035699">
    <property type="entry name" value="AAA_6"/>
</dbReference>
<dbReference type="InterPro" id="IPR026983">
    <property type="entry name" value="DHC"/>
</dbReference>
<accession>A0ABN7T6T9</accession>
<dbReference type="Gene3D" id="3.40.50.300">
    <property type="entry name" value="P-loop containing nucleotide triphosphate hydrolases"/>
    <property type="match status" value="3"/>
</dbReference>
<dbReference type="Pfam" id="PF17852">
    <property type="entry name" value="Dynein_AAA_lid"/>
    <property type="match status" value="1"/>
</dbReference>
<dbReference type="PANTHER" id="PTHR45703:SF1">
    <property type="entry name" value="DYNEINS HEAVY CHAIN"/>
    <property type="match status" value="1"/>
</dbReference>
<dbReference type="Proteomes" id="UP001158576">
    <property type="component" value="Chromosome 2"/>
</dbReference>
<name>A0ABN7T6T9_OIKDI</name>
<dbReference type="Gene3D" id="1.10.8.710">
    <property type="match status" value="1"/>
</dbReference>
<dbReference type="Pfam" id="PF12774">
    <property type="entry name" value="AAA_6"/>
    <property type="match status" value="1"/>
</dbReference>
<evidence type="ECO:0000259" key="2">
    <source>
        <dbReference type="Pfam" id="PF17852"/>
    </source>
</evidence>
<dbReference type="InterPro" id="IPR043157">
    <property type="entry name" value="Dynein_AAA1S"/>
</dbReference>
<reference evidence="3 4" key="1">
    <citation type="submission" date="2021-04" db="EMBL/GenBank/DDBJ databases">
        <authorList>
            <person name="Bliznina A."/>
        </authorList>
    </citation>
    <scope>NUCLEOTIDE SEQUENCE [LARGE SCALE GENOMIC DNA]</scope>
</reference>
<evidence type="ECO:0000259" key="1">
    <source>
        <dbReference type="Pfam" id="PF12774"/>
    </source>
</evidence>
<dbReference type="SUPFAM" id="SSF52540">
    <property type="entry name" value="P-loop containing nucleoside triphosphate hydrolases"/>
    <property type="match status" value="2"/>
</dbReference>
<dbReference type="EMBL" id="OU015567">
    <property type="protein sequence ID" value="CAG5111862.1"/>
    <property type="molecule type" value="Genomic_DNA"/>
</dbReference>
<sequence>MTIQRGIGAGSSRILFEGTDIKLDPTCAVFITMNPGYAGRSELPDNLKALFRSVAMMVPDYALISEISLYSFGFVRARPLSVKIVATYRLCSEQLSSQCHYDYGMRAVKSVLTAAGNLKLKYPDDVEDILMLRSIIDVNLPKFLAQDLPLFKGITTDLFPGIELPPPDYKMFEEAIEEVCTEMNLQLPSFFLDKILQIYEMMIVRHGFMIVGDPFGGKTSAYRVLAKALKIINERHNFENQVEITVINPKSITMGQLYGQFDPVSHEWSDGILAVSYRQFAVSTNPNRKWLMFDGPVDAVWIENMNTVLDDNKKLCLMSGEIIQLASTTNLIFEPEDLEVASPATVSRCGMIYMEPHMLGWQPMAASWLNTLPESFSTEMKTFLNALMDRYLPALLEFNRKSGVRHLSPVSQTNMAVSCMRLMQCQFTELSDPKIVADMHERDVYSWLEGIFLFSCTWSLGGGINSEGREKFDMLIREMIDGPLSELTKSKFNMITKVESPTRSLYVPIPKTESIYAWNFIREGIGRWERWTEELRNSPKIPAGLDFNQIVVPTQDTVRYTYLMDILTQNKMPSLFVGPTGTGKSVYVNNYLVKDLDQGRSTICGQPSS</sequence>
<organism evidence="3 4">
    <name type="scientific">Oikopleura dioica</name>
    <name type="common">Tunicate</name>
    <dbReference type="NCBI Taxonomy" id="34765"/>
    <lineage>
        <taxon>Eukaryota</taxon>
        <taxon>Metazoa</taxon>
        <taxon>Chordata</taxon>
        <taxon>Tunicata</taxon>
        <taxon>Appendicularia</taxon>
        <taxon>Copelata</taxon>
        <taxon>Oikopleuridae</taxon>
        <taxon>Oikopleura</taxon>
    </lineage>
</organism>
<proteinExistence type="predicted"/>
<evidence type="ECO:0000313" key="4">
    <source>
        <dbReference type="Proteomes" id="UP001158576"/>
    </source>
</evidence>
<dbReference type="InterPro" id="IPR027417">
    <property type="entry name" value="P-loop_NTPase"/>
</dbReference>